<evidence type="ECO:0000256" key="2">
    <source>
        <dbReference type="ARBA" id="ARBA00008163"/>
    </source>
</evidence>
<evidence type="ECO:0000313" key="8">
    <source>
        <dbReference type="EMBL" id="ATX66025.1"/>
    </source>
</evidence>
<evidence type="ECO:0000256" key="3">
    <source>
        <dbReference type="ARBA" id="ARBA00022452"/>
    </source>
</evidence>
<dbReference type="GO" id="GO:0009279">
    <property type="term" value="C:cell outer membrane"/>
    <property type="evidence" value="ECO:0007669"/>
    <property type="project" value="UniProtKB-SubCell"/>
</dbReference>
<reference evidence="8 9" key="1">
    <citation type="submission" date="2017-11" db="EMBL/GenBank/DDBJ databases">
        <title>Revised Sequence and Annotation of the Rhodobaca barguzinensis strain alga05 Genome.</title>
        <authorList>
            <person name="Kopejtka K."/>
            <person name="Tomasch J.M."/>
            <person name="Bunk B."/>
            <person name="Koblizek M."/>
        </authorList>
    </citation>
    <scope>NUCLEOTIDE SEQUENCE [LARGE SCALE GENOMIC DNA]</scope>
    <source>
        <strain evidence="9">alga05</strain>
    </source>
</reference>
<dbReference type="PANTHER" id="PTHR35093">
    <property type="entry name" value="OUTER MEMBRANE PROTEIN NMB0088-RELATED"/>
    <property type="match status" value="1"/>
</dbReference>
<keyword evidence="5" id="KW-0732">Signal</keyword>
<evidence type="ECO:0008006" key="10">
    <source>
        <dbReference type="Google" id="ProtNLM"/>
    </source>
</evidence>
<keyword evidence="6" id="KW-0472">Membrane</keyword>
<evidence type="ECO:0000256" key="1">
    <source>
        <dbReference type="ARBA" id="ARBA00004571"/>
    </source>
</evidence>
<dbReference type="AlphaFoldDB" id="A0A2K8KE53"/>
<gene>
    <name evidence="8" type="ORF">BG454_09485</name>
</gene>
<comment type="similarity">
    <text evidence="2">Belongs to the OmpP1/FadL family.</text>
</comment>
<dbReference type="Proteomes" id="UP000228948">
    <property type="component" value="Chromosome"/>
</dbReference>
<proteinExistence type="inferred from homology"/>
<keyword evidence="7" id="KW-0998">Cell outer membrane</keyword>
<dbReference type="PANTHER" id="PTHR35093:SF8">
    <property type="entry name" value="OUTER MEMBRANE PROTEIN NMB0088-RELATED"/>
    <property type="match status" value="1"/>
</dbReference>
<name>A0A2K8KE53_9RHOB</name>
<dbReference type="STRING" id="441209.GCA_001870665_01675"/>
<keyword evidence="4" id="KW-0812">Transmembrane</keyword>
<evidence type="ECO:0000313" key="9">
    <source>
        <dbReference type="Proteomes" id="UP000228948"/>
    </source>
</evidence>
<evidence type="ECO:0000256" key="7">
    <source>
        <dbReference type="ARBA" id="ARBA00023237"/>
    </source>
</evidence>
<comment type="subcellular location">
    <subcellularLocation>
        <location evidence="1">Cell outer membrane</location>
        <topology evidence="1">Multi-pass membrane protein</topology>
    </subcellularLocation>
</comment>
<dbReference type="InterPro" id="IPR005017">
    <property type="entry name" value="OMPP1/FadL/TodX"/>
</dbReference>
<dbReference type="Pfam" id="PF03349">
    <property type="entry name" value="Toluene_X"/>
    <property type="match status" value="1"/>
</dbReference>
<dbReference type="SUPFAM" id="SSF56935">
    <property type="entry name" value="Porins"/>
    <property type="match status" value="1"/>
</dbReference>
<dbReference type="GO" id="GO:0015483">
    <property type="term" value="F:long-chain fatty acid transporting porin activity"/>
    <property type="evidence" value="ECO:0007669"/>
    <property type="project" value="TreeGrafter"/>
</dbReference>
<dbReference type="KEGG" id="rbg:BG454_09485"/>
<dbReference type="Gene3D" id="2.40.160.60">
    <property type="entry name" value="Outer membrane protein transport protein (OMPP1/FadL/TodX)"/>
    <property type="match status" value="1"/>
</dbReference>
<accession>A0A2K8KE53</accession>
<dbReference type="EMBL" id="CP024899">
    <property type="protein sequence ID" value="ATX66025.1"/>
    <property type="molecule type" value="Genomic_DNA"/>
</dbReference>
<protein>
    <recommendedName>
        <fullName evidence="10">Aromatic hydrocarbon degradation protein</fullName>
    </recommendedName>
</protein>
<evidence type="ECO:0000256" key="5">
    <source>
        <dbReference type="ARBA" id="ARBA00022729"/>
    </source>
</evidence>
<sequence>MRSIRKKEEFSVSRYLVPGLLALVASPAFAGGIERNPQSMNILFQEGNYLELGVTYGRPRVSGRLPAAAGGDSTGNITRRFYSGSLSFKGDINDQLSYAIILDQPFGADTLYPSGSPLAGSLGKVENTMLTGVMRYQFGNGFSAHAGLRSSWTRGEVELTTVPYEMSTNTDQAWGYLVGVAYEMPEIALRVALTYNSKIKHKFDADESISPVDTTFRTNLPQSVNLEFQTGVAEDTLVFGSVRWVNWKDFEIQPTAYDSIPTAPTLVSYDKNSTTYTLGVGRRFNENWSGSVSLAHDTGNGSTTGNLGPVGTRNSIGLGLSYTKDSVTISGGVQYSRLGGVTTRTDSEFRNNSAIGAGLRIGYSF</sequence>
<evidence type="ECO:0000256" key="6">
    <source>
        <dbReference type="ARBA" id="ARBA00023136"/>
    </source>
</evidence>
<keyword evidence="3" id="KW-1134">Transmembrane beta strand</keyword>
<organism evidence="8 9">
    <name type="scientific">Roseinatronobacter bogoriensis subsp. barguzinensis</name>
    <dbReference type="NCBI Taxonomy" id="441209"/>
    <lineage>
        <taxon>Bacteria</taxon>
        <taxon>Pseudomonadati</taxon>
        <taxon>Pseudomonadota</taxon>
        <taxon>Alphaproteobacteria</taxon>
        <taxon>Rhodobacterales</taxon>
        <taxon>Paracoccaceae</taxon>
        <taxon>Roseinatronobacter</taxon>
    </lineage>
</organism>
<keyword evidence="9" id="KW-1185">Reference proteome</keyword>
<evidence type="ECO:0000256" key="4">
    <source>
        <dbReference type="ARBA" id="ARBA00022692"/>
    </source>
</evidence>